<evidence type="ECO:0000313" key="3">
    <source>
        <dbReference type="Proteomes" id="UP000298663"/>
    </source>
</evidence>
<proteinExistence type="predicted"/>
<dbReference type="Proteomes" id="UP000298663">
    <property type="component" value="Unassembled WGS sequence"/>
</dbReference>
<dbReference type="AlphaFoldDB" id="A0A4U5LVQ7"/>
<sequence>MRFAVFIFVAVLLFAGIAEAEMTTKPKTSKGSVTSSRPKRWVRGYGWRPTWYGWGWRRPYGYRGWGWGK</sequence>
<feature type="chain" id="PRO_5020877239" evidence="1">
    <location>
        <begin position="21"/>
        <end position="69"/>
    </location>
</feature>
<protein>
    <submittedName>
        <fullName evidence="2">Uncharacterized protein</fullName>
    </submittedName>
</protein>
<accession>A0A4U5LVQ7</accession>
<keyword evidence="1" id="KW-0732">Signal</keyword>
<dbReference type="EMBL" id="AZBU02000011">
    <property type="protein sequence ID" value="TKR60244.1"/>
    <property type="molecule type" value="Genomic_DNA"/>
</dbReference>
<reference evidence="2 3" key="1">
    <citation type="journal article" date="2015" name="Genome Biol.">
        <title>Comparative genomics of Steinernema reveals deeply conserved gene regulatory networks.</title>
        <authorList>
            <person name="Dillman A.R."/>
            <person name="Macchietto M."/>
            <person name="Porter C.F."/>
            <person name="Rogers A."/>
            <person name="Williams B."/>
            <person name="Antoshechkin I."/>
            <person name="Lee M.M."/>
            <person name="Goodwin Z."/>
            <person name="Lu X."/>
            <person name="Lewis E.E."/>
            <person name="Goodrich-Blair H."/>
            <person name="Stock S.P."/>
            <person name="Adams B.J."/>
            <person name="Sternberg P.W."/>
            <person name="Mortazavi A."/>
        </authorList>
    </citation>
    <scope>NUCLEOTIDE SEQUENCE [LARGE SCALE GENOMIC DNA]</scope>
    <source>
        <strain evidence="2 3">ALL</strain>
    </source>
</reference>
<comment type="caution">
    <text evidence="2">The sequence shown here is derived from an EMBL/GenBank/DDBJ whole genome shotgun (WGS) entry which is preliminary data.</text>
</comment>
<keyword evidence="3" id="KW-1185">Reference proteome</keyword>
<organism evidence="2 3">
    <name type="scientific">Steinernema carpocapsae</name>
    <name type="common">Entomopathogenic nematode</name>
    <dbReference type="NCBI Taxonomy" id="34508"/>
    <lineage>
        <taxon>Eukaryota</taxon>
        <taxon>Metazoa</taxon>
        <taxon>Ecdysozoa</taxon>
        <taxon>Nematoda</taxon>
        <taxon>Chromadorea</taxon>
        <taxon>Rhabditida</taxon>
        <taxon>Tylenchina</taxon>
        <taxon>Panagrolaimomorpha</taxon>
        <taxon>Strongyloidoidea</taxon>
        <taxon>Steinernematidae</taxon>
        <taxon>Steinernema</taxon>
    </lineage>
</organism>
<evidence type="ECO:0000256" key="1">
    <source>
        <dbReference type="SAM" id="SignalP"/>
    </source>
</evidence>
<reference evidence="2 3" key="2">
    <citation type="journal article" date="2019" name="G3 (Bethesda)">
        <title>Hybrid Assembly of the Genome of the Entomopathogenic Nematode Steinernema carpocapsae Identifies the X-Chromosome.</title>
        <authorList>
            <person name="Serra L."/>
            <person name="Macchietto M."/>
            <person name="Macias-Munoz A."/>
            <person name="McGill C.J."/>
            <person name="Rodriguez I.M."/>
            <person name="Rodriguez B."/>
            <person name="Murad R."/>
            <person name="Mortazavi A."/>
        </authorList>
    </citation>
    <scope>NUCLEOTIDE SEQUENCE [LARGE SCALE GENOMIC DNA]</scope>
    <source>
        <strain evidence="2 3">ALL</strain>
    </source>
</reference>
<feature type="signal peptide" evidence="1">
    <location>
        <begin position="1"/>
        <end position="20"/>
    </location>
</feature>
<evidence type="ECO:0000313" key="2">
    <source>
        <dbReference type="EMBL" id="TKR60244.1"/>
    </source>
</evidence>
<gene>
    <name evidence="2" type="ORF">L596_027522</name>
</gene>
<name>A0A4U5LVQ7_STECR</name>